<dbReference type="GO" id="GO:0016020">
    <property type="term" value="C:membrane"/>
    <property type="evidence" value="ECO:0007669"/>
    <property type="project" value="InterPro"/>
</dbReference>
<reference evidence="9 10" key="1">
    <citation type="submission" date="2018-09" db="EMBL/GenBank/DDBJ databases">
        <title>Paenibacillus aracenensis nov. sp. isolated from a cave in southern Spain.</title>
        <authorList>
            <person name="Jurado V."/>
            <person name="Gutierrez-Patricio S."/>
            <person name="Gonzalez-Pimentel J.L."/>
            <person name="Miller A.Z."/>
            <person name="Laiz L."/>
            <person name="Saiz-Jimenez C."/>
        </authorList>
    </citation>
    <scope>NUCLEOTIDE SEQUENCE [LARGE SCALE GENOMIC DNA]</scope>
    <source>
        <strain evidence="9 10">DSM 22867</strain>
    </source>
</reference>
<dbReference type="Proteomes" id="UP000266482">
    <property type="component" value="Unassembled WGS sequence"/>
</dbReference>
<evidence type="ECO:0000256" key="3">
    <source>
        <dbReference type="ARBA" id="ARBA00022692"/>
    </source>
</evidence>
<feature type="chain" id="PRO_5038732092" evidence="8">
    <location>
        <begin position="24"/>
        <end position="215"/>
    </location>
</feature>
<evidence type="ECO:0000256" key="1">
    <source>
        <dbReference type="ARBA" id="ARBA00004236"/>
    </source>
</evidence>
<keyword evidence="5 7" id="KW-0472">Membrane</keyword>
<comment type="subcellular location">
    <subcellularLocation>
        <location evidence="1">Cell membrane</location>
    </subcellularLocation>
</comment>
<protein>
    <submittedName>
        <fullName evidence="9">Flagellar protein</fullName>
    </submittedName>
</protein>
<dbReference type="AlphaFoldDB" id="A0A3A1UU71"/>
<gene>
    <name evidence="9" type="ORF">D3P08_15480</name>
</gene>
<dbReference type="EMBL" id="QXQA01000009">
    <property type="protein sequence ID" value="RIX51814.1"/>
    <property type="molecule type" value="Genomic_DNA"/>
</dbReference>
<dbReference type="GO" id="GO:0044781">
    <property type="term" value="P:bacterial-type flagellum organization"/>
    <property type="evidence" value="ECO:0007669"/>
    <property type="project" value="InterPro"/>
</dbReference>
<comment type="caution">
    <text evidence="9">The sequence shown here is derived from an EMBL/GenBank/DDBJ whole genome shotgun (WGS) entry which is preliminary data.</text>
</comment>
<evidence type="ECO:0000256" key="8">
    <source>
        <dbReference type="SAM" id="SignalP"/>
    </source>
</evidence>
<keyword evidence="10" id="KW-1185">Reference proteome</keyword>
<keyword evidence="2" id="KW-1003">Cell membrane</keyword>
<evidence type="ECO:0000313" key="9">
    <source>
        <dbReference type="EMBL" id="RIX51814.1"/>
    </source>
</evidence>
<dbReference type="InterPro" id="IPR022781">
    <property type="entry name" value="Flagellar_biosynth_FliO"/>
</dbReference>
<dbReference type="OrthoDB" id="2376965at2"/>
<evidence type="ECO:0000256" key="6">
    <source>
        <dbReference type="SAM" id="MobiDB-lite"/>
    </source>
</evidence>
<evidence type="ECO:0000256" key="5">
    <source>
        <dbReference type="ARBA" id="ARBA00023136"/>
    </source>
</evidence>
<keyword evidence="4 7" id="KW-1133">Transmembrane helix</keyword>
<feature type="signal peptide" evidence="8">
    <location>
        <begin position="1"/>
        <end position="23"/>
    </location>
</feature>
<feature type="region of interest" description="Disordered" evidence="6">
    <location>
        <begin position="186"/>
        <end position="215"/>
    </location>
</feature>
<keyword evidence="9" id="KW-0966">Cell projection</keyword>
<keyword evidence="9" id="KW-0282">Flagellum</keyword>
<organism evidence="9 10">
    <name type="scientific">Paenibacillus nanensis</name>
    <dbReference type="NCBI Taxonomy" id="393251"/>
    <lineage>
        <taxon>Bacteria</taxon>
        <taxon>Bacillati</taxon>
        <taxon>Bacillota</taxon>
        <taxon>Bacilli</taxon>
        <taxon>Bacillales</taxon>
        <taxon>Paenibacillaceae</taxon>
        <taxon>Paenibacillus</taxon>
    </lineage>
</organism>
<accession>A0A3A1UU71</accession>
<evidence type="ECO:0000256" key="7">
    <source>
        <dbReference type="SAM" id="Phobius"/>
    </source>
</evidence>
<evidence type="ECO:0000256" key="4">
    <source>
        <dbReference type="ARBA" id="ARBA00022989"/>
    </source>
</evidence>
<sequence>MLIPRMRAAILTFIGFAILPAIAAADSSGSAAGGEQPNYVPSTSPADFLGSLAWVMVALAIVIVLIVFALRWLSRRNQLWGGNRSMRSLGGVALGQNKSVQVLEIGGRVYIVGVGEDITLLDRCVDPAEAEHLIALLDAQTSNAWTPLSMTDFVKKWLDRRSAQDEPGREQWNDPNTFQQMLNSKLSKQTERKQQLEEMLQDHKSYERLMDDEKK</sequence>
<evidence type="ECO:0000256" key="2">
    <source>
        <dbReference type="ARBA" id="ARBA00022475"/>
    </source>
</evidence>
<proteinExistence type="predicted"/>
<keyword evidence="8" id="KW-0732">Signal</keyword>
<feature type="compositionally biased region" description="Basic and acidic residues" evidence="6">
    <location>
        <begin position="188"/>
        <end position="215"/>
    </location>
</feature>
<dbReference type="Pfam" id="PF04347">
    <property type="entry name" value="FliO"/>
    <property type="match status" value="1"/>
</dbReference>
<keyword evidence="9" id="KW-0969">Cilium</keyword>
<feature type="transmembrane region" description="Helical" evidence="7">
    <location>
        <begin position="48"/>
        <end position="70"/>
    </location>
</feature>
<name>A0A3A1UU71_9BACL</name>
<evidence type="ECO:0000313" key="10">
    <source>
        <dbReference type="Proteomes" id="UP000266482"/>
    </source>
</evidence>
<keyword evidence="3 7" id="KW-0812">Transmembrane</keyword>